<evidence type="ECO:0000313" key="4">
    <source>
        <dbReference type="EMBL" id="EFA11443.1"/>
    </source>
</evidence>
<organism evidence="4 5">
    <name type="scientific">Tribolium castaneum</name>
    <name type="common">Red flour beetle</name>
    <dbReference type="NCBI Taxonomy" id="7070"/>
    <lineage>
        <taxon>Eukaryota</taxon>
        <taxon>Metazoa</taxon>
        <taxon>Ecdysozoa</taxon>
        <taxon>Arthropoda</taxon>
        <taxon>Hexapoda</taxon>
        <taxon>Insecta</taxon>
        <taxon>Pterygota</taxon>
        <taxon>Neoptera</taxon>
        <taxon>Endopterygota</taxon>
        <taxon>Coleoptera</taxon>
        <taxon>Polyphaga</taxon>
        <taxon>Cucujiformia</taxon>
        <taxon>Tenebrionidae</taxon>
        <taxon>Tenebrionidae incertae sedis</taxon>
        <taxon>Tribolium</taxon>
    </lineage>
</organism>
<reference evidence="4 5" key="1">
    <citation type="journal article" date="2008" name="Nature">
        <title>The genome of the model beetle and pest Tribolium castaneum.</title>
        <authorList>
            <consortium name="Tribolium Genome Sequencing Consortium"/>
            <person name="Richards S."/>
            <person name="Gibbs R.A."/>
            <person name="Weinstock G.M."/>
            <person name="Brown S.J."/>
            <person name="Denell R."/>
            <person name="Beeman R.W."/>
            <person name="Gibbs R."/>
            <person name="Beeman R.W."/>
            <person name="Brown S.J."/>
            <person name="Bucher G."/>
            <person name="Friedrich M."/>
            <person name="Grimmelikhuijzen C.J."/>
            <person name="Klingler M."/>
            <person name="Lorenzen M."/>
            <person name="Richards S."/>
            <person name="Roth S."/>
            <person name="Schroder R."/>
            <person name="Tautz D."/>
            <person name="Zdobnov E.M."/>
            <person name="Muzny D."/>
            <person name="Gibbs R.A."/>
            <person name="Weinstock G.M."/>
            <person name="Attaway T."/>
            <person name="Bell S."/>
            <person name="Buhay C.J."/>
            <person name="Chandrabose M.N."/>
            <person name="Chavez D."/>
            <person name="Clerk-Blankenburg K.P."/>
            <person name="Cree A."/>
            <person name="Dao M."/>
            <person name="Davis C."/>
            <person name="Chacko J."/>
            <person name="Dinh H."/>
            <person name="Dugan-Rocha S."/>
            <person name="Fowler G."/>
            <person name="Garner T.T."/>
            <person name="Garnes J."/>
            <person name="Gnirke A."/>
            <person name="Hawes A."/>
            <person name="Hernandez J."/>
            <person name="Hines S."/>
            <person name="Holder M."/>
            <person name="Hume J."/>
            <person name="Jhangiani S.N."/>
            <person name="Joshi V."/>
            <person name="Khan Z.M."/>
            <person name="Jackson L."/>
            <person name="Kovar C."/>
            <person name="Kowis A."/>
            <person name="Lee S."/>
            <person name="Lewis L.R."/>
            <person name="Margolis J."/>
            <person name="Morgan M."/>
            <person name="Nazareth L.V."/>
            <person name="Nguyen N."/>
            <person name="Okwuonu G."/>
            <person name="Parker D."/>
            <person name="Richards S."/>
            <person name="Ruiz S.J."/>
            <person name="Santibanez J."/>
            <person name="Savard J."/>
            <person name="Scherer S.E."/>
            <person name="Schneider B."/>
            <person name="Sodergren E."/>
            <person name="Tautz D."/>
            <person name="Vattahil S."/>
            <person name="Villasana D."/>
            <person name="White C.S."/>
            <person name="Wright R."/>
            <person name="Park Y."/>
            <person name="Beeman R.W."/>
            <person name="Lord J."/>
            <person name="Oppert B."/>
            <person name="Lorenzen M."/>
            <person name="Brown S."/>
            <person name="Wang L."/>
            <person name="Savard J."/>
            <person name="Tautz D."/>
            <person name="Richards S."/>
            <person name="Weinstock G."/>
            <person name="Gibbs R.A."/>
            <person name="Liu Y."/>
            <person name="Worley K."/>
            <person name="Weinstock G."/>
            <person name="Elsik C.G."/>
            <person name="Reese J.T."/>
            <person name="Elhaik E."/>
            <person name="Landan G."/>
            <person name="Graur D."/>
            <person name="Arensburger P."/>
            <person name="Atkinson P."/>
            <person name="Beeman R.W."/>
            <person name="Beidler J."/>
            <person name="Brown S.J."/>
            <person name="Demuth J.P."/>
            <person name="Drury D.W."/>
            <person name="Du Y.Z."/>
            <person name="Fujiwara H."/>
            <person name="Lorenzen M."/>
            <person name="Maselli V."/>
            <person name="Osanai M."/>
            <person name="Park Y."/>
            <person name="Robertson H.M."/>
            <person name="Tu Z."/>
            <person name="Wang J.J."/>
            <person name="Wang S."/>
            <person name="Richards S."/>
            <person name="Song H."/>
            <person name="Zhang L."/>
            <person name="Sodergren E."/>
            <person name="Werner D."/>
            <person name="Stanke M."/>
            <person name="Morgenstern B."/>
            <person name="Solovyev V."/>
            <person name="Kosarev P."/>
            <person name="Brown G."/>
            <person name="Chen H.C."/>
            <person name="Ermolaeva O."/>
            <person name="Hlavina W."/>
            <person name="Kapustin Y."/>
            <person name="Kiryutin B."/>
            <person name="Kitts P."/>
            <person name="Maglott D."/>
            <person name="Pruitt K."/>
            <person name="Sapojnikov V."/>
            <person name="Souvorov A."/>
            <person name="Mackey A.J."/>
            <person name="Waterhouse R.M."/>
            <person name="Wyder S."/>
            <person name="Zdobnov E.M."/>
            <person name="Zdobnov E.M."/>
            <person name="Wyder S."/>
            <person name="Kriventseva E.V."/>
            <person name="Kadowaki T."/>
            <person name="Bork P."/>
            <person name="Aranda M."/>
            <person name="Bao R."/>
            <person name="Beermann A."/>
            <person name="Berns N."/>
            <person name="Bolognesi R."/>
            <person name="Bonneton F."/>
            <person name="Bopp D."/>
            <person name="Brown S.J."/>
            <person name="Bucher G."/>
            <person name="Butts T."/>
            <person name="Chaumot A."/>
            <person name="Denell R.E."/>
            <person name="Ferrier D.E."/>
            <person name="Friedrich M."/>
            <person name="Gordon C.M."/>
            <person name="Jindra M."/>
            <person name="Klingler M."/>
            <person name="Lan Q."/>
            <person name="Lattorff H.M."/>
            <person name="Laudet V."/>
            <person name="von Levetsow C."/>
            <person name="Liu Z."/>
            <person name="Lutz R."/>
            <person name="Lynch J.A."/>
            <person name="da Fonseca R.N."/>
            <person name="Posnien N."/>
            <person name="Reuter R."/>
            <person name="Roth S."/>
            <person name="Savard J."/>
            <person name="Schinko J.B."/>
            <person name="Schmitt C."/>
            <person name="Schoppmeier M."/>
            <person name="Schroder R."/>
            <person name="Shippy T.D."/>
            <person name="Simonnet F."/>
            <person name="Marques-Souza H."/>
            <person name="Tautz D."/>
            <person name="Tomoyasu Y."/>
            <person name="Trauner J."/>
            <person name="Van der Zee M."/>
            <person name="Vervoort M."/>
            <person name="Wittkopp N."/>
            <person name="Wimmer E.A."/>
            <person name="Yang X."/>
            <person name="Jones A.K."/>
            <person name="Sattelle D.B."/>
            <person name="Ebert P.R."/>
            <person name="Nelson D."/>
            <person name="Scott J.G."/>
            <person name="Beeman R.W."/>
            <person name="Muthukrishnan S."/>
            <person name="Kramer K.J."/>
            <person name="Arakane Y."/>
            <person name="Beeman R.W."/>
            <person name="Zhu Q."/>
            <person name="Hogenkamp D."/>
            <person name="Dixit R."/>
            <person name="Oppert B."/>
            <person name="Jiang H."/>
            <person name="Zou Z."/>
            <person name="Marshall J."/>
            <person name="Elpidina E."/>
            <person name="Vinokurov K."/>
            <person name="Oppert C."/>
            <person name="Zou Z."/>
            <person name="Evans J."/>
            <person name="Lu Z."/>
            <person name="Zhao P."/>
            <person name="Sumathipala N."/>
            <person name="Altincicek B."/>
            <person name="Vilcinskas A."/>
            <person name="Williams M."/>
            <person name="Hultmark D."/>
            <person name="Hetru C."/>
            <person name="Jiang H."/>
            <person name="Grimmelikhuijzen C.J."/>
            <person name="Hauser F."/>
            <person name="Cazzamali G."/>
            <person name="Williamson M."/>
            <person name="Park Y."/>
            <person name="Li B."/>
            <person name="Tanaka Y."/>
            <person name="Predel R."/>
            <person name="Neupert S."/>
            <person name="Schachtner J."/>
            <person name="Verleyen P."/>
            <person name="Raible F."/>
            <person name="Bork P."/>
            <person name="Friedrich M."/>
            <person name="Walden K.K."/>
            <person name="Robertson H.M."/>
            <person name="Angeli S."/>
            <person name="Foret S."/>
            <person name="Bucher G."/>
            <person name="Schuetz S."/>
            <person name="Maleszka R."/>
            <person name="Wimmer E.A."/>
            <person name="Beeman R.W."/>
            <person name="Lorenzen M."/>
            <person name="Tomoyasu Y."/>
            <person name="Miller S.C."/>
            <person name="Grossmann D."/>
            <person name="Bucher G."/>
        </authorList>
    </citation>
    <scope>NUCLEOTIDE SEQUENCE [LARGE SCALE GENOMIC DNA]</scope>
    <source>
        <strain evidence="4 5">Georgia GA2</strain>
    </source>
</reference>
<dbReference type="PROSITE" id="PS50238">
    <property type="entry name" value="RHOGAP"/>
    <property type="match status" value="1"/>
</dbReference>
<feature type="domain" description="Rho-GAP" evidence="3">
    <location>
        <begin position="150"/>
        <end position="362"/>
    </location>
</feature>
<dbReference type="Proteomes" id="UP000007266">
    <property type="component" value="Linkage group 1"/>
</dbReference>
<dbReference type="InterPro" id="IPR039767">
    <property type="entry name" value="RALBP1"/>
</dbReference>
<feature type="compositionally biased region" description="Basic and acidic residues" evidence="2">
    <location>
        <begin position="401"/>
        <end position="411"/>
    </location>
</feature>
<keyword evidence="5" id="KW-1185">Reference proteome</keyword>
<dbReference type="Gene3D" id="1.20.58.90">
    <property type="match status" value="1"/>
</dbReference>
<dbReference type="SMART" id="SM00324">
    <property type="entry name" value="RhoGAP"/>
    <property type="match status" value="1"/>
</dbReference>
<dbReference type="FunCoup" id="D6W6X6">
    <property type="interactions" value="67"/>
</dbReference>
<dbReference type="InterPro" id="IPR000198">
    <property type="entry name" value="RhoGAP_dom"/>
</dbReference>
<dbReference type="Gene3D" id="1.10.555.10">
    <property type="entry name" value="Rho GTPase activation protein"/>
    <property type="match status" value="1"/>
</dbReference>
<feature type="compositionally biased region" description="Acidic residues" evidence="2">
    <location>
        <begin position="412"/>
        <end position="427"/>
    </location>
</feature>
<evidence type="ECO:0000256" key="1">
    <source>
        <dbReference type="ARBA" id="ARBA00022468"/>
    </source>
</evidence>
<dbReference type="AlphaFoldDB" id="D6W6X6"/>
<protein>
    <submittedName>
        <fullName evidence="4">RalA-binding protein 1-like Protein</fullName>
    </submittedName>
</protein>
<dbReference type="InterPro" id="IPR049041">
    <property type="entry name" value="RalBP1-like_Ral-bd"/>
</dbReference>
<dbReference type="EMBL" id="KQ971307">
    <property type="protein sequence ID" value="EFA11443.1"/>
    <property type="molecule type" value="Genomic_DNA"/>
</dbReference>
<dbReference type="eggNOG" id="KOG4370">
    <property type="taxonomic scope" value="Eukaryota"/>
</dbReference>
<dbReference type="GO" id="GO:0005096">
    <property type="term" value="F:GTPase activator activity"/>
    <property type="evidence" value="ECO:0007669"/>
    <property type="project" value="UniProtKB-KW"/>
</dbReference>
<dbReference type="STRING" id="7070.D6W6X6"/>
<dbReference type="HOGENOM" id="CLU_028068_1_0_1"/>
<evidence type="ECO:0000256" key="2">
    <source>
        <dbReference type="SAM" id="MobiDB-lite"/>
    </source>
</evidence>
<dbReference type="InParanoid" id="D6W6X6"/>
<dbReference type="OMA" id="LMHYKRL"/>
<dbReference type="GO" id="GO:0031267">
    <property type="term" value="F:small GTPase binding"/>
    <property type="evidence" value="ECO:0007669"/>
    <property type="project" value="InterPro"/>
</dbReference>
<evidence type="ECO:0000259" key="3">
    <source>
        <dbReference type="PROSITE" id="PS50238"/>
    </source>
</evidence>
<dbReference type="PANTHER" id="PTHR12783:SF5">
    <property type="entry name" value="RALA-BINDING PROTEIN 1"/>
    <property type="match status" value="1"/>
</dbReference>
<dbReference type="SUPFAM" id="SSF48350">
    <property type="entry name" value="GTPase activation domain, GAP"/>
    <property type="match status" value="1"/>
</dbReference>
<sequence length="526" mass="60097">MDFDSPDVMKDFPGLYASELNKQCNNDSDYSDENEKVLKKDILIGKRKEKKDKDKGYAALEGESSADENFKSRSPSKTKKAKPFKFSTKAKEKRDKSREKEKDLDKKKDRDKKNDKKQDKEKVKSEKTKKLKQSIDETADIGDILPIFGASLDVAVERSRCHDGVDIPLPIRECIDYVETVGMSFEGIYKISGTKSKVLQIRKMYNQRGNINLNDYDPPTVTSLVKTYLRDLPEPLFTNDLLIRFEEAGAILNLNTREKHLKILVDLLPPHNKTLLGWLITHLHNVSLNEKCNKMNKQAISTALNHTFHCSSRLLHALLHHCLALFPTITIARYVPPLESGAKLPEEPPEIETELKKQESLLTQIHKEMNVCCISKQREELLWEVQRIITQLKRKLKTANRDKEAVEKVEAPEPEAQPEEAASEEESELDGSVALLKFKNEGLLLLRDSLLKDIQAERGQIAVLRSQITGEVPPVAMVPNEDLDEVMDLFLKENQILQIKKINLVRQIIEEQEMCIELRAQILAKS</sequence>
<name>D6W6X6_TRICA</name>
<feature type="compositionally biased region" description="Basic and acidic residues" evidence="2">
    <location>
        <begin position="33"/>
        <end position="56"/>
    </location>
</feature>
<dbReference type="InterPro" id="IPR008936">
    <property type="entry name" value="Rho_GTPase_activation_prot"/>
</dbReference>
<dbReference type="GO" id="GO:0007264">
    <property type="term" value="P:small GTPase-mediated signal transduction"/>
    <property type="evidence" value="ECO:0000318"/>
    <property type="project" value="GO_Central"/>
</dbReference>
<accession>D6W6X6</accession>
<dbReference type="PhylomeDB" id="D6W6X6"/>
<dbReference type="GO" id="GO:0006898">
    <property type="term" value="P:receptor-mediated endocytosis"/>
    <property type="evidence" value="ECO:0000318"/>
    <property type="project" value="GO_Central"/>
</dbReference>
<dbReference type="OrthoDB" id="10033734at2759"/>
<keyword evidence="1" id="KW-0343">GTPase activation</keyword>
<feature type="region of interest" description="Disordered" evidence="2">
    <location>
        <begin position="401"/>
        <end position="427"/>
    </location>
</feature>
<reference evidence="4 5" key="2">
    <citation type="journal article" date="2010" name="Nucleic Acids Res.">
        <title>BeetleBase in 2010: revisions to provide comprehensive genomic information for Tribolium castaneum.</title>
        <authorList>
            <person name="Kim H.S."/>
            <person name="Murphy T."/>
            <person name="Xia J."/>
            <person name="Caragea D."/>
            <person name="Park Y."/>
            <person name="Beeman R.W."/>
            <person name="Lorenzen M.D."/>
            <person name="Butcher S."/>
            <person name="Manak J.R."/>
            <person name="Brown S.J."/>
        </authorList>
    </citation>
    <scope>GENOME REANNOTATION</scope>
    <source>
        <strain evidence="4 5">Georgia GA2</strain>
    </source>
</reference>
<feature type="region of interest" description="Disordered" evidence="2">
    <location>
        <begin position="21"/>
        <end position="132"/>
    </location>
</feature>
<gene>
    <name evidence="4" type="primary">AUGUSTUS-3.0.2_13625</name>
    <name evidence="4" type="ORF">TcasGA2_TC013625</name>
</gene>
<proteinExistence type="predicted"/>
<dbReference type="Pfam" id="PF20924">
    <property type="entry name" value="RLIP76_Ral-bd"/>
    <property type="match status" value="1"/>
</dbReference>
<dbReference type="Pfam" id="PF00620">
    <property type="entry name" value="RhoGAP"/>
    <property type="match status" value="1"/>
</dbReference>
<feature type="compositionally biased region" description="Basic residues" evidence="2">
    <location>
        <begin position="74"/>
        <end position="83"/>
    </location>
</feature>
<evidence type="ECO:0000313" key="5">
    <source>
        <dbReference type="Proteomes" id="UP000007266"/>
    </source>
</evidence>
<dbReference type="PANTHER" id="PTHR12783">
    <property type="entry name" value="RALA BINDING PROTEIN 1 RALBP1"/>
    <property type="match status" value="1"/>
</dbReference>
<feature type="compositionally biased region" description="Basic and acidic residues" evidence="2">
    <location>
        <begin position="89"/>
        <end position="128"/>
    </location>
</feature>